<dbReference type="STRING" id="1328313.DS2_14349"/>
<reference evidence="1 2" key="1">
    <citation type="journal article" date="2014" name="Genome Announc.">
        <title>Draft Genome Sequence of the Agar-Degrading Bacterium Catenovulum sp. Strain DS-2, Isolated from Intestines of Haliotis diversicolor.</title>
        <authorList>
            <person name="Shan D."/>
            <person name="Li X."/>
            <person name="Gu Z."/>
            <person name="Wei G."/>
            <person name="Gao Z."/>
            <person name="Shao Z."/>
        </authorList>
    </citation>
    <scope>NUCLEOTIDE SEQUENCE [LARGE SCALE GENOMIC DNA]</scope>
    <source>
        <strain evidence="1 2">DS-2</strain>
    </source>
</reference>
<accession>W7QUH3</accession>
<gene>
    <name evidence="1" type="ORF">DS2_14349</name>
</gene>
<protein>
    <submittedName>
        <fullName evidence="1">Uncharacterized protein</fullName>
    </submittedName>
</protein>
<keyword evidence="2" id="KW-1185">Reference proteome</keyword>
<sequence>MVGIFFEKSLQGHPWPALKRYPYRLEVFQKTLPTNFHTSIQLLKRSFCKKLNCSVKVGLNTIGWKAEAALEVVIKCWGNNLEQNLFFRDEKAKLTWTYLQRFCESYGLALCGIVH</sequence>
<proteinExistence type="predicted"/>
<comment type="caution">
    <text evidence="1">The sequence shown here is derived from an EMBL/GenBank/DDBJ whole genome shotgun (WGS) entry which is preliminary data.</text>
</comment>
<dbReference type="Proteomes" id="UP000019276">
    <property type="component" value="Unassembled WGS sequence"/>
</dbReference>
<organism evidence="1 2">
    <name type="scientific">Catenovulum agarivorans DS-2</name>
    <dbReference type="NCBI Taxonomy" id="1328313"/>
    <lineage>
        <taxon>Bacteria</taxon>
        <taxon>Pseudomonadati</taxon>
        <taxon>Pseudomonadota</taxon>
        <taxon>Gammaproteobacteria</taxon>
        <taxon>Alteromonadales</taxon>
        <taxon>Alteromonadaceae</taxon>
        <taxon>Catenovulum</taxon>
    </lineage>
</organism>
<evidence type="ECO:0000313" key="1">
    <source>
        <dbReference type="EMBL" id="EWH09060.1"/>
    </source>
</evidence>
<dbReference type="AlphaFoldDB" id="W7QUH3"/>
<name>W7QUH3_9ALTE</name>
<evidence type="ECO:0000313" key="2">
    <source>
        <dbReference type="Proteomes" id="UP000019276"/>
    </source>
</evidence>
<dbReference type="EMBL" id="ARZY01000030">
    <property type="protein sequence ID" value="EWH09060.1"/>
    <property type="molecule type" value="Genomic_DNA"/>
</dbReference>